<evidence type="ECO:0000313" key="3">
    <source>
        <dbReference type="Proteomes" id="UP000237271"/>
    </source>
</evidence>
<dbReference type="AlphaFoldDB" id="A0A2P4XKH9"/>
<keyword evidence="3" id="KW-1185">Reference proteome</keyword>
<evidence type="ECO:0000313" key="2">
    <source>
        <dbReference type="EMBL" id="POM66053.1"/>
    </source>
</evidence>
<evidence type="ECO:0000256" key="1">
    <source>
        <dbReference type="SAM" id="SignalP"/>
    </source>
</evidence>
<feature type="chain" id="PRO_5015158865" evidence="1">
    <location>
        <begin position="23"/>
        <end position="508"/>
    </location>
</feature>
<dbReference type="Proteomes" id="UP000237271">
    <property type="component" value="Unassembled WGS sequence"/>
</dbReference>
<keyword evidence="1" id="KW-0732">Signal</keyword>
<sequence length="508" mass="57411">MALHSIILLAAGFLMCISSIAATTSNPDFTTKVRVFTDNHHSISTERMLRVESKGENDEARGGIDKLTNLITSKASKIRESADLKAAMYGKDNGVRALNKLHLGDDVASALANKKLDTLKMFITKFNEKNPNRQITLIGTLSARYGDDVVANTLQILHKNSLMPPELAATARTLREEQLSEWLMKDKSVMDVFKLLKLSDDGYETLFSRKMEVLVDYIKKFNVKYSEHETLLMTLTTSVGDESKLVPIIAKAKTNSLTEVNARRVENQLVKKWRSENLEPENVWKLLNMGTNADDVISSGKLRTFSKYASKYNKNNPNSEVSVIGIFTAKYGDAAVAKALLNAKDHPSTKEFATMLQMKQLEGWMKREMSVDDAFTLLKIKSDDTLSLVANKFDTLDEYIKLFNSENPLRKANTFTVLRDGFGEANFAIMLSKYSSSQPYASEYQDLLFKDWIKRKLQPMNFFVDIFKVPEEKLAAMSDEAKLVVTHYKNFYNTVSPQGLHDVRPRRS</sequence>
<name>A0A2P4XKH9_9STRA</name>
<organism evidence="2 3">
    <name type="scientific">Phytophthora palmivora</name>
    <dbReference type="NCBI Taxonomy" id="4796"/>
    <lineage>
        <taxon>Eukaryota</taxon>
        <taxon>Sar</taxon>
        <taxon>Stramenopiles</taxon>
        <taxon>Oomycota</taxon>
        <taxon>Peronosporomycetes</taxon>
        <taxon>Peronosporales</taxon>
        <taxon>Peronosporaceae</taxon>
        <taxon>Phytophthora</taxon>
    </lineage>
</organism>
<reference evidence="2 3" key="1">
    <citation type="journal article" date="2017" name="Genome Biol. Evol.">
        <title>Phytophthora megakarya and P. palmivora, closely related causal agents of cacao black pod rot, underwent increases in genome sizes and gene numbers by different mechanisms.</title>
        <authorList>
            <person name="Ali S.S."/>
            <person name="Shao J."/>
            <person name="Lary D.J."/>
            <person name="Kronmiller B."/>
            <person name="Shen D."/>
            <person name="Strem M.D."/>
            <person name="Amoako-Attah I."/>
            <person name="Akrofi A.Y."/>
            <person name="Begoude B.A."/>
            <person name="Ten Hoopen G.M."/>
            <person name="Coulibaly K."/>
            <person name="Kebe B.I."/>
            <person name="Melnick R.L."/>
            <person name="Guiltinan M.J."/>
            <person name="Tyler B.M."/>
            <person name="Meinhardt L.W."/>
            <person name="Bailey B.A."/>
        </authorList>
    </citation>
    <scope>NUCLEOTIDE SEQUENCE [LARGE SCALE GENOMIC DNA]</scope>
    <source>
        <strain evidence="3">sbr112.9</strain>
    </source>
</reference>
<dbReference type="OrthoDB" id="128648at2759"/>
<comment type="caution">
    <text evidence="2">The sequence shown here is derived from an EMBL/GenBank/DDBJ whole genome shotgun (WGS) entry which is preliminary data.</text>
</comment>
<dbReference type="EMBL" id="NCKW01009768">
    <property type="protein sequence ID" value="POM66053.1"/>
    <property type="molecule type" value="Genomic_DNA"/>
</dbReference>
<protein>
    <submittedName>
        <fullName evidence="2">Secreted RxLR effector peptide protein</fullName>
    </submittedName>
</protein>
<proteinExistence type="predicted"/>
<accession>A0A2P4XKH9</accession>
<feature type="signal peptide" evidence="1">
    <location>
        <begin position="1"/>
        <end position="22"/>
    </location>
</feature>
<gene>
    <name evidence="2" type="ORF">PHPALM_18146</name>
</gene>